<proteinExistence type="predicted"/>
<dbReference type="InterPro" id="IPR011701">
    <property type="entry name" value="MFS"/>
</dbReference>
<dbReference type="Pfam" id="PF07690">
    <property type="entry name" value="MFS_1"/>
    <property type="match status" value="1"/>
</dbReference>
<keyword evidence="4 5" id="KW-0472">Membrane</keyword>
<feature type="transmembrane region" description="Helical" evidence="5">
    <location>
        <begin position="432"/>
        <end position="450"/>
    </location>
</feature>
<evidence type="ECO:0000256" key="3">
    <source>
        <dbReference type="ARBA" id="ARBA00022989"/>
    </source>
</evidence>
<reference evidence="7" key="1">
    <citation type="submission" date="2021-02" db="EMBL/GenBank/DDBJ databases">
        <title>Psilocybe cubensis genome.</title>
        <authorList>
            <person name="Mckernan K.J."/>
            <person name="Crawford S."/>
            <person name="Trippe A."/>
            <person name="Kane L.T."/>
            <person name="Mclaughlin S."/>
        </authorList>
    </citation>
    <scope>NUCLEOTIDE SEQUENCE [LARGE SCALE GENOMIC DNA]</scope>
    <source>
        <strain evidence="7">MGC-MH-2018</strain>
    </source>
</reference>
<dbReference type="GO" id="GO:0022857">
    <property type="term" value="F:transmembrane transporter activity"/>
    <property type="evidence" value="ECO:0007669"/>
    <property type="project" value="InterPro"/>
</dbReference>
<dbReference type="GO" id="GO:0005886">
    <property type="term" value="C:plasma membrane"/>
    <property type="evidence" value="ECO:0007669"/>
    <property type="project" value="TreeGrafter"/>
</dbReference>
<feature type="transmembrane region" description="Helical" evidence="5">
    <location>
        <begin position="229"/>
        <end position="246"/>
    </location>
</feature>
<dbReference type="PROSITE" id="PS50850">
    <property type="entry name" value="MFS"/>
    <property type="match status" value="1"/>
</dbReference>
<dbReference type="SUPFAM" id="SSF103473">
    <property type="entry name" value="MFS general substrate transporter"/>
    <property type="match status" value="1"/>
</dbReference>
<evidence type="ECO:0000256" key="2">
    <source>
        <dbReference type="ARBA" id="ARBA00022692"/>
    </source>
</evidence>
<gene>
    <name evidence="7" type="ORF">JR316_004440</name>
</gene>
<organism evidence="7">
    <name type="scientific">Psilocybe cubensis</name>
    <name type="common">Psychedelic mushroom</name>
    <name type="synonym">Stropharia cubensis</name>
    <dbReference type="NCBI Taxonomy" id="181762"/>
    <lineage>
        <taxon>Eukaryota</taxon>
        <taxon>Fungi</taxon>
        <taxon>Dikarya</taxon>
        <taxon>Basidiomycota</taxon>
        <taxon>Agaricomycotina</taxon>
        <taxon>Agaricomycetes</taxon>
        <taxon>Agaricomycetidae</taxon>
        <taxon>Agaricales</taxon>
        <taxon>Agaricineae</taxon>
        <taxon>Strophariaceae</taxon>
        <taxon>Psilocybe</taxon>
    </lineage>
</organism>
<dbReference type="EMBL" id="JAFIQS010000004">
    <property type="protein sequence ID" value="KAG5170056.1"/>
    <property type="molecule type" value="Genomic_DNA"/>
</dbReference>
<dbReference type="PRINTS" id="PR01036">
    <property type="entry name" value="TCRTETB"/>
</dbReference>
<feature type="transmembrane region" description="Helical" evidence="5">
    <location>
        <begin position="166"/>
        <end position="189"/>
    </location>
</feature>
<dbReference type="Gene3D" id="1.20.1250.20">
    <property type="entry name" value="MFS general substrate transporter like domains"/>
    <property type="match status" value="1"/>
</dbReference>
<feature type="transmembrane region" description="Helical" evidence="5">
    <location>
        <begin position="332"/>
        <end position="356"/>
    </location>
</feature>
<evidence type="ECO:0000259" key="6">
    <source>
        <dbReference type="PROSITE" id="PS50850"/>
    </source>
</evidence>
<evidence type="ECO:0000256" key="4">
    <source>
        <dbReference type="ARBA" id="ARBA00023136"/>
    </source>
</evidence>
<comment type="subcellular location">
    <subcellularLocation>
        <location evidence="1">Membrane</location>
        <topology evidence="1">Multi-pass membrane protein</topology>
    </subcellularLocation>
</comment>
<accession>A0A8H7Y200</accession>
<dbReference type="PANTHER" id="PTHR23501:SF102">
    <property type="entry name" value="DRUG TRANSPORTER, PUTATIVE (AFU_ORTHOLOGUE AFUA_3G08530)-RELATED"/>
    <property type="match status" value="1"/>
</dbReference>
<evidence type="ECO:0000256" key="5">
    <source>
        <dbReference type="SAM" id="Phobius"/>
    </source>
</evidence>
<feature type="transmembrane region" description="Helical" evidence="5">
    <location>
        <begin position="298"/>
        <end position="320"/>
    </location>
</feature>
<feature type="transmembrane region" description="Helical" evidence="5">
    <location>
        <begin position="78"/>
        <end position="102"/>
    </location>
</feature>
<dbReference type="PANTHER" id="PTHR23501">
    <property type="entry name" value="MAJOR FACILITATOR SUPERFAMILY"/>
    <property type="match status" value="1"/>
</dbReference>
<feature type="transmembrane region" description="Helical" evidence="5">
    <location>
        <begin position="196"/>
        <end position="217"/>
    </location>
</feature>
<feature type="transmembrane region" description="Helical" evidence="5">
    <location>
        <begin position="41"/>
        <end position="66"/>
    </location>
</feature>
<protein>
    <recommendedName>
        <fullName evidence="6">Major facilitator superfamily (MFS) profile domain-containing protein</fullName>
    </recommendedName>
</protein>
<dbReference type="InterPro" id="IPR020846">
    <property type="entry name" value="MFS_dom"/>
</dbReference>
<feature type="transmembrane region" description="Helical" evidence="5">
    <location>
        <begin position="258"/>
        <end position="278"/>
    </location>
</feature>
<dbReference type="InterPro" id="IPR036259">
    <property type="entry name" value="MFS_trans_sf"/>
</dbReference>
<feature type="transmembrane region" description="Helical" evidence="5">
    <location>
        <begin position="392"/>
        <end position="412"/>
    </location>
</feature>
<keyword evidence="3 5" id="KW-1133">Transmembrane helix</keyword>
<evidence type="ECO:0000256" key="1">
    <source>
        <dbReference type="ARBA" id="ARBA00004141"/>
    </source>
</evidence>
<comment type="caution">
    <text evidence="7">The sequence shown here is derived from an EMBL/GenBank/DDBJ whole genome shotgun (WGS) entry which is preliminary data.</text>
</comment>
<feature type="transmembrane region" description="Helical" evidence="5">
    <location>
        <begin position="362"/>
        <end position="380"/>
    </location>
</feature>
<feature type="domain" description="Major facilitator superfamily (MFS) profile" evidence="6">
    <location>
        <begin position="44"/>
        <end position="489"/>
    </location>
</feature>
<feature type="transmembrane region" description="Helical" evidence="5">
    <location>
        <begin position="108"/>
        <end position="126"/>
    </location>
</feature>
<keyword evidence="2 5" id="KW-0812">Transmembrane</keyword>
<name>A0A8H7Y200_PSICU</name>
<sequence>MEHTSVQENESSLSNRALAKLEDSSLESNNPTNKPARGFRFWVVFFSLFVAVFLICLEATVVSTALPTIAKDLALSQFVWIGSCYALANAAALPLCGGFAQVFGRKPVILGSLILFIIGSAIGGSAHNQSTILAARVIQGVGGGCTLAICTIIVSDLVSLSERGAFNGILGLAFCIAGGIGPVVGGALAQEGQWRWIFFMNIPIAVFCISIIIFSLHVPTPPGSVSENGNFIIVASTASCSTGLTWGGIEHPWNSPQVLVPLILGLLGTAAFFVYEAFVPTYPLIPYHIFANRTSISGFIQTFILSIPHLSLLYYLPVYYQACKDASPTASGVDLFGLVFSVAPMAMISGLSVNIFKVYRPQIIAGWVILIVGSGALSIVKENSTRSLSLGLQIVNGIGIGLVYMTVYFPILAPLPITSTAQALALYNYLRAIAQTWGVTIGSAVLQNQLKSDLPVGFTDQFPAGVAIAYSIIPIVPGLSQPLKDQVRDAFAKGLATLWQVHTGIIGAGLIACLFMRGLPLHTEVDKNWELEEKAVKSK</sequence>
<feature type="transmembrane region" description="Helical" evidence="5">
    <location>
        <begin position="462"/>
        <end position="479"/>
    </location>
</feature>
<evidence type="ECO:0000313" key="7">
    <source>
        <dbReference type="EMBL" id="KAG5170056.1"/>
    </source>
</evidence>
<feature type="transmembrane region" description="Helical" evidence="5">
    <location>
        <begin position="499"/>
        <end position="519"/>
    </location>
</feature>
<feature type="transmembrane region" description="Helical" evidence="5">
    <location>
        <begin position="133"/>
        <end position="154"/>
    </location>
</feature>
<dbReference type="AlphaFoldDB" id="A0A8H7Y200"/>